<feature type="transmembrane region" description="Helical" evidence="7">
    <location>
        <begin position="7"/>
        <end position="27"/>
    </location>
</feature>
<gene>
    <name evidence="9" type="ORF">SD1D_0744</name>
</gene>
<dbReference type="Pfam" id="PF00528">
    <property type="entry name" value="BPD_transp_1"/>
    <property type="match status" value="1"/>
</dbReference>
<comment type="subcellular location">
    <subcellularLocation>
        <location evidence="1 7">Cell membrane</location>
        <topology evidence="1 7">Multi-pass membrane protein</topology>
    </subcellularLocation>
</comment>
<dbReference type="PANTHER" id="PTHR43227:SF11">
    <property type="entry name" value="BLL4140 PROTEIN"/>
    <property type="match status" value="1"/>
</dbReference>
<dbReference type="PANTHER" id="PTHR43227">
    <property type="entry name" value="BLL4140 PROTEIN"/>
    <property type="match status" value="1"/>
</dbReference>
<dbReference type="InterPro" id="IPR050809">
    <property type="entry name" value="UgpAE/MalFG_permease"/>
</dbReference>
<proteinExistence type="inferred from homology"/>
<dbReference type="InterPro" id="IPR035906">
    <property type="entry name" value="MetI-like_sf"/>
</dbReference>
<feature type="transmembrane region" description="Helical" evidence="7">
    <location>
        <begin position="359"/>
        <end position="380"/>
    </location>
</feature>
<evidence type="ECO:0000313" key="9">
    <source>
        <dbReference type="EMBL" id="CUH92292.1"/>
    </source>
</evidence>
<dbReference type="CDD" id="cd06261">
    <property type="entry name" value="TM_PBP2"/>
    <property type="match status" value="1"/>
</dbReference>
<reference evidence="10" key="1">
    <citation type="submission" date="2015-09" db="EMBL/GenBank/DDBJ databases">
        <authorList>
            <person name="Wibberg D."/>
        </authorList>
    </citation>
    <scope>NUCLEOTIDE SEQUENCE [LARGE SCALE GENOMIC DNA]</scope>
    <source>
        <strain evidence="10">SD1D</strain>
    </source>
</reference>
<feature type="transmembrane region" description="Helical" evidence="7">
    <location>
        <begin position="510"/>
        <end position="532"/>
    </location>
</feature>
<evidence type="ECO:0000256" key="1">
    <source>
        <dbReference type="ARBA" id="ARBA00004651"/>
    </source>
</evidence>
<dbReference type="AlphaFoldDB" id="A0A0K8J485"/>
<evidence type="ECO:0000256" key="7">
    <source>
        <dbReference type="RuleBase" id="RU363032"/>
    </source>
</evidence>
<dbReference type="KEGG" id="hsd:SD1D_0744"/>
<dbReference type="InterPro" id="IPR000515">
    <property type="entry name" value="MetI-like"/>
</dbReference>
<sequence>MNKRKPYYIIIAALCFATIISFFLPYLHLPKQNDVEGDGYKIDTAMAALNSNIIKKVAKESGIPKNIVYNTAKNIINGKDRQTIESRLKENEYYIIDILTEKMNEKVAELDEWGSLEKRTYSYFDMIDLSASVIKYLERDIVSAFLVILTLIMTVVLSYISGFVMLFRKKLTSYKVVKILSLINIFMSFVGILSINAIGIGALQVDKFYKENFGIGFLVIAAMNFVILLIAVIGNLHESWAGIVTFKMIMRQKQLMLMTLPFIVYVVVFYFGPLTGWIMAFQNHKPAAGANQMFVAWDKFIYLLTEKDFLLAFRNTLAMSLINLVFSFIFAIGFALLLNEVVNVKGKKLVQTVSYLPHFLSWIIVAAIVKNVLAVDGGILNELLVNWGFIDAPINFFADGKYFWWIVGLAVVWKETGWNSIIYLASITSINPDLYEAASIDGAGRFKKMIHITLPGIKATIFVLLIINLGMVMNSGFEAQLQLKNDLIKNTAEVIDTYVLNKSFFQGADFSIGTAAGIFKSVISILLVSIANRTAKAFDQERLY</sequence>
<keyword evidence="2 7" id="KW-0813">Transport</keyword>
<evidence type="ECO:0000256" key="3">
    <source>
        <dbReference type="ARBA" id="ARBA00022475"/>
    </source>
</evidence>
<feature type="transmembrane region" description="Helical" evidence="7">
    <location>
        <begin position="141"/>
        <end position="167"/>
    </location>
</feature>
<keyword evidence="4 7" id="KW-0812">Transmembrane</keyword>
<evidence type="ECO:0000259" key="8">
    <source>
        <dbReference type="PROSITE" id="PS50928"/>
    </source>
</evidence>
<dbReference type="SUPFAM" id="SSF161098">
    <property type="entry name" value="MetI-like"/>
    <property type="match status" value="1"/>
</dbReference>
<evidence type="ECO:0000256" key="4">
    <source>
        <dbReference type="ARBA" id="ARBA00022692"/>
    </source>
</evidence>
<accession>A0A0K8J485</accession>
<keyword evidence="5 7" id="KW-1133">Transmembrane helix</keyword>
<evidence type="ECO:0000256" key="2">
    <source>
        <dbReference type="ARBA" id="ARBA00022448"/>
    </source>
</evidence>
<feature type="transmembrane region" description="Helical" evidence="7">
    <location>
        <begin position="215"/>
        <end position="234"/>
    </location>
</feature>
<evidence type="ECO:0000256" key="5">
    <source>
        <dbReference type="ARBA" id="ARBA00022989"/>
    </source>
</evidence>
<comment type="similarity">
    <text evidence="7">Belongs to the binding-protein-dependent transport system permease family.</text>
</comment>
<dbReference type="EMBL" id="LN879430">
    <property type="protein sequence ID" value="CUH92292.1"/>
    <property type="molecule type" value="Genomic_DNA"/>
</dbReference>
<feature type="domain" description="ABC transmembrane type-1" evidence="8">
    <location>
        <begin position="313"/>
        <end position="531"/>
    </location>
</feature>
<dbReference type="PROSITE" id="PS50928">
    <property type="entry name" value="ABC_TM1"/>
    <property type="match status" value="1"/>
</dbReference>
<evidence type="ECO:0000313" key="10">
    <source>
        <dbReference type="Proteomes" id="UP000196053"/>
    </source>
</evidence>
<feature type="transmembrane region" description="Helical" evidence="7">
    <location>
        <begin position="457"/>
        <end position="477"/>
    </location>
</feature>
<feature type="transmembrane region" description="Helical" evidence="7">
    <location>
        <begin position="179"/>
        <end position="203"/>
    </location>
</feature>
<organism evidence="9 10">
    <name type="scientific">Herbinix luporum</name>
    <dbReference type="NCBI Taxonomy" id="1679721"/>
    <lineage>
        <taxon>Bacteria</taxon>
        <taxon>Bacillati</taxon>
        <taxon>Bacillota</taxon>
        <taxon>Clostridia</taxon>
        <taxon>Lachnospirales</taxon>
        <taxon>Lachnospiraceae</taxon>
        <taxon>Herbinix</taxon>
    </lineage>
</organism>
<keyword evidence="10" id="KW-1185">Reference proteome</keyword>
<protein>
    <submittedName>
        <fullName evidence="9">Putative membrane protein</fullName>
    </submittedName>
</protein>
<dbReference type="GO" id="GO:0055085">
    <property type="term" value="P:transmembrane transport"/>
    <property type="evidence" value="ECO:0007669"/>
    <property type="project" value="InterPro"/>
</dbReference>
<dbReference type="GO" id="GO:0005886">
    <property type="term" value="C:plasma membrane"/>
    <property type="evidence" value="ECO:0007669"/>
    <property type="project" value="UniProtKB-SubCell"/>
</dbReference>
<dbReference type="Proteomes" id="UP000196053">
    <property type="component" value="Chromosome I"/>
</dbReference>
<dbReference type="RefSeq" id="WP_330398638.1">
    <property type="nucleotide sequence ID" value="NZ_JANWKB010000044.1"/>
</dbReference>
<dbReference type="Gene3D" id="1.10.3720.10">
    <property type="entry name" value="MetI-like"/>
    <property type="match status" value="1"/>
</dbReference>
<evidence type="ECO:0000256" key="6">
    <source>
        <dbReference type="ARBA" id="ARBA00023136"/>
    </source>
</evidence>
<feature type="transmembrane region" description="Helical" evidence="7">
    <location>
        <begin position="392"/>
        <end position="413"/>
    </location>
</feature>
<name>A0A0K8J485_9FIRM</name>
<feature type="transmembrane region" description="Helical" evidence="7">
    <location>
        <begin position="317"/>
        <end position="338"/>
    </location>
</feature>
<keyword evidence="3" id="KW-1003">Cell membrane</keyword>
<keyword evidence="6 7" id="KW-0472">Membrane</keyword>
<feature type="transmembrane region" description="Helical" evidence="7">
    <location>
        <begin position="255"/>
        <end position="272"/>
    </location>
</feature>